<dbReference type="GO" id="GO:0016491">
    <property type="term" value="F:oxidoreductase activity"/>
    <property type="evidence" value="ECO:0007669"/>
    <property type="project" value="UniProtKB-KW"/>
</dbReference>
<evidence type="ECO:0000256" key="1">
    <source>
        <dbReference type="ARBA" id="ARBA00023002"/>
    </source>
</evidence>
<name>A0ABD1MF74_9FABA</name>
<protein>
    <recommendedName>
        <fullName evidence="4">Stizolobate synthase</fullName>
    </recommendedName>
</protein>
<evidence type="ECO:0000313" key="3">
    <source>
        <dbReference type="Proteomes" id="UP001603857"/>
    </source>
</evidence>
<organism evidence="2 3">
    <name type="scientific">Flemingia macrophylla</name>
    <dbReference type="NCBI Taxonomy" id="520843"/>
    <lineage>
        <taxon>Eukaryota</taxon>
        <taxon>Viridiplantae</taxon>
        <taxon>Streptophyta</taxon>
        <taxon>Embryophyta</taxon>
        <taxon>Tracheophyta</taxon>
        <taxon>Spermatophyta</taxon>
        <taxon>Magnoliopsida</taxon>
        <taxon>eudicotyledons</taxon>
        <taxon>Gunneridae</taxon>
        <taxon>Pentapetalae</taxon>
        <taxon>rosids</taxon>
        <taxon>fabids</taxon>
        <taxon>Fabales</taxon>
        <taxon>Fabaceae</taxon>
        <taxon>Papilionoideae</taxon>
        <taxon>50 kb inversion clade</taxon>
        <taxon>NPAAA clade</taxon>
        <taxon>indigoferoid/millettioid clade</taxon>
        <taxon>Phaseoleae</taxon>
        <taxon>Flemingia</taxon>
    </lineage>
</organism>
<sequence>MGLKLKETFYVSHASPTLATDDTIPVWNFFTSWKDLFLLRPSSILVISGHWDTAITTVNVVHQNDTIYDFDAAPESLYKVP</sequence>
<dbReference type="Gene3D" id="3.40.830.10">
    <property type="entry name" value="LigB-like"/>
    <property type="match status" value="1"/>
</dbReference>
<dbReference type="PANTHER" id="PTHR30096">
    <property type="entry name" value="4,5-DOPA DIOXYGENASE EXTRADIOL-LIKE PROTEIN"/>
    <property type="match status" value="1"/>
</dbReference>
<dbReference type="PANTHER" id="PTHR30096:SF14">
    <property type="entry name" value="AROMATIC RING-OPENING DIOXYGENASE, CATALYTIC PROTEIN"/>
    <property type="match status" value="1"/>
</dbReference>
<dbReference type="AlphaFoldDB" id="A0ABD1MF74"/>
<accession>A0ABD1MF74</accession>
<gene>
    <name evidence="2" type="ORF">Fmac_015664</name>
</gene>
<comment type="caution">
    <text evidence="2">The sequence shown here is derived from an EMBL/GenBank/DDBJ whole genome shotgun (WGS) entry which is preliminary data.</text>
</comment>
<keyword evidence="3" id="KW-1185">Reference proteome</keyword>
<dbReference type="EMBL" id="JBGMDY010000005">
    <property type="protein sequence ID" value="KAL2334451.1"/>
    <property type="molecule type" value="Genomic_DNA"/>
</dbReference>
<dbReference type="Proteomes" id="UP001603857">
    <property type="component" value="Unassembled WGS sequence"/>
</dbReference>
<reference evidence="2 3" key="1">
    <citation type="submission" date="2024-08" db="EMBL/GenBank/DDBJ databases">
        <title>Insights into the chromosomal genome structure of Flemingia macrophylla.</title>
        <authorList>
            <person name="Ding Y."/>
            <person name="Zhao Y."/>
            <person name="Bi W."/>
            <person name="Wu M."/>
            <person name="Zhao G."/>
            <person name="Gong Y."/>
            <person name="Li W."/>
            <person name="Zhang P."/>
        </authorList>
    </citation>
    <scope>NUCLEOTIDE SEQUENCE [LARGE SCALE GENOMIC DNA]</scope>
    <source>
        <strain evidence="2">DYQJB</strain>
        <tissue evidence="2">Leaf</tissue>
    </source>
</reference>
<dbReference type="SUPFAM" id="SSF53213">
    <property type="entry name" value="LigB-like"/>
    <property type="match status" value="1"/>
</dbReference>
<evidence type="ECO:0008006" key="4">
    <source>
        <dbReference type="Google" id="ProtNLM"/>
    </source>
</evidence>
<keyword evidence="1" id="KW-0560">Oxidoreductase</keyword>
<proteinExistence type="predicted"/>
<evidence type="ECO:0000313" key="2">
    <source>
        <dbReference type="EMBL" id="KAL2334451.1"/>
    </source>
</evidence>